<name>A0A2G9YUT5_9BACT</name>
<evidence type="ECO:0008006" key="3">
    <source>
        <dbReference type="Google" id="ProtNLM"/>
    </source>
</evidence>
<dbReference type="EMBL" id="PCRO01000016">
    <property type="protein sequence ID" value="PIP22942.1"/>
    <property type="molecule type" value="Genomic_DNA"/>
</dbReference>
<accession>A0A2G9YUT5</accession>
<reference evidence="1 2" key="1">
    <citation type="submission" date="2017-09" db="EMBL/GenBank/DDBJ databases">
        <title>Depth-based differentiation of microbial function through sediment-hosted aquifers and enrichment of novel symbionts in the deep terrestrial subsurface.</title>
        <authorList>
            <person name="Probst A.J."/>
            <person name="Ladd B."/>
            <person name="Jarett J.K."/>
            <person name="Geller-Mcgrath D.E."/>
            <person name="Sieber C.M."/>
            <person name="Emerson J.B."/>
            <person name="Anantharaman K."/>
            <person name="Thomas B.C."/>
            <person name="Malmstrom R."/>
            <person name="Stieglmeier M."/>
            <person name="Klingl A."/>
            <person name="Woyke T."/>
            <person name="Ryan C.M."/>
            <person name="Banfield J.F."/>
        </authorList>
    </citation>
    <scope>NUCLEOTIDE SEQUENCE [LARGE SCALE GENOMIC DNA]</scope>
    <source>
        <strain evidence="1">CG23_combo_of_CG06-09_8_20_14_all_39_17</strain>
    </source>
</reference>
<gene>
    <name evidence="1" type="ORF">COX37_01305</name>
</gene>
<proteinExistence type="predicted"/>
<evidence type="ECO:0000313" key="2">
    <source>
        <dbReference type="Proteomes" id="UP000229976"/>
    </source>
</evidence>
<evidence type="ECO:0000313" key="1">
    <source>
        <dbReference type="EMBL" id="PIP22942.1"/>
    </source>
</evidence>
<dbReference type="Proteomes" id="UP000229976">
    <property type="component" value="Unassembled WGS sequence"/>
</dbReference>
<protein>
    <recommendedName>
        <fullName evidence="3">Type II secretion system protein GspG C-terminal domain-containing protein</fullName>
    </recommendedName>
</protein>
<dbReference type="AlphaFoldDB" id="A0A2G9YUT5"/>
<organism evidence="1 2">
    <name type="scientific">Candidatus Nealsonbacteria bacterium CG23_combo_of_CG06-09_8_20_14_all_39_17</name>
    <dbReference type="NCBI Taxonomy" id="1974722"/>
    <lineage>
        <taxon>Bacteria</taxon>
        <taxon>Candidatus Nealsoniibacteriota</taxon>
    </lineage>
</organism>
<sequence>MKTLKFLSIICFILALFLLGFVIRPGFFDEPGIRGRDAKAMSDLEQIGLAMEMYFDQNDKYIASSVLPKSVGIFLNDIPESPKNHSYNWINNIEDDQRFCVRTEFESGRFRWKEGIYYIFSNCGTEETNSQPKKLDDCCETKNSKMPKIDPSERGTGNTEGEPATEVCAKEGEEIFHINGDEKCCLGLKEMPITEGGGGICTIPMGYICTAFCGNGKCEGEYENKCSCPKDCK</sequence>
<comment type="caution">
    <text evidence="1">The sequence shown here is derived from an EMBL/GenBank/DDBJ whole genome shotgun (WGS) entry which is preliminary data.</text>
</comment>